<dbReference type="CDD" id="cd18604">
    <property type="entry name" value="ABC_6TM_VMR1_D2_like"/>
    <property type="match status" value="1"/>
</dbReference>
<evidence type="ECO:0000313" key="13">
    <source>
        <dbReference type="EMBL" id="KAH6879873.1"/>
    </source>
</evidence>
<evidence type="ECO:0000259" key="12">
    <source>
        <dbReference type="PROSITE" id="PS50929"/>
    </source>
</evidence>
<dbReference type="SUPFAM" id="SSF52540">
    <property type="entry name" value="P-loop containing nucleoside triphosphate hydrolases"/>
    <property type="match status" value="2"/>
</dbReference>
<keyword evidence="6" id="KW-0547">Nucleotide-binding</keyword>
<comment type="caution">
    <text evidence="13">The sequence shown here is derived from an EMBL/GenBank/DDBJ whole genome shotgun (WGS) entry which is preliminary data.</text>
</comment>
<feature type="transmembrane region" description="Helical" evidence="10">
    <location>
        <begin position="991"/>
        <end position="1014"/>
    </location>
</feature>
<feature type="transmembrane region" description="Helical" evidence="10">
    <location>
        <begin position="444"/>
        <end position="461"/>
    </location>
</feature>
<evidence type="ECO:0000256" key="1">
    <source>
        <dbReference type="ARBA" id="ARBA00004141"/>
    </source>
</evidence>
<dbReference type="GO" id="GO:0016020">
    <property type="term" value="C:membrane"/>
    <property type="evidence" value="ECO:0007669"/>
    <property type="project" value="UniProtKB-SubCell"/>
</dbReference>
<name>A0A9P8VXG8_9HYPO</name>
<feature type="transmembrane region" description="Helical" evidence="10">
    <location>
        <begin position="172"/>
        <end position="191"/>
    </location>
</feature>
<evidence type="ECO:0000256" key="8">
    <source>
        <dbReference type="ARBA" id="ARBA00022989"/>
    </source>
</evidence>
<dbReference type="CDD" id="cd18596">
    <property type="entry name" value="ABC_6TM_VMR1_D1_like"/>
    <property type="match status" value="1"/>
</dbReference>
<keyword evidence="9 10" id="KW-0472">Membrane</keyword>
<reference evidence="13 14" key="1">
    <citation type="journal article" date="2021" name="Nat. Commun.">
        <title>Genetic determinants of endophytism in the Arabidopsis root mycobiome.</title>
        <authorList>
            <person name="Mesny F."/>
            <person name="Miyauchi S."/>
            <person name="Thiergart T."/>
            <person name="Pickel B."/>
            <person name="Atanasova L."/>
            <person name="Karlsson M."/>
            <person name="Huettel B."/>
            <person name="Barry K.W."/>
            <person name="Haridas S."/>
            <person name="Chen C."/>
            <person name="Bauer D."/>
            <person name="Andreopoulos W."/>
            <person name="Pangilinan J."/>
            <person name="LaButti K."/>
            <person name="Riley R."/>
            <person name="Lipzen A."/>
            <person name="Clum A."/>
            <person name="Drula E."/>
            <person name="Henrissat B."/>
            <person name="Kohler A."/>
            <person name="Grigoriev I.V."/>
            <person name="Martin F.M."/>
            <person name="Hacquard S."/>
        </authorList>
    </citation>
    <scope>NUCLEOTIDE SEQUENCE [LARGE SCALE GENOMIC DNA]</scope>
    <source>
        <strain evidence="13 14">MPI-CAGE-CH-0241</strain>
    </source>
</reference>
<evidence type="ECO:0000259" key="11">
    <source>
        <dbReference type="PROSITE" id="PS50893"/>
    </source>
</evidence>
<keyword evidence="4 10" id="KW-0812">Transmembrane</keyword>
<organism evidence="13 14">
    <name type="scientific">Thelonectria olida</name>
    <dbReference type="NCBI Taxonomy" id="1576542"/>
    <lineage>
        <taxon>Eukaryota</taxon>
        <taxon>Fungi</taxon>
        <taxon>Dikarya</taxon>
        <taxon>Ascomycota</taxon>
        <taxon>Pezizomycotina</taxon>
        <taxon>Sordariomycetes</taxon>
        <taxon>Hypocreomycetidae</taxon>
        <taxon>Hypocreales</taxon>
        <taxon>Nectriaceae</taxon>
        <taxon>Thelonectria</taxon>
    </lineage>
</organism>
<comment type="subcellular location">
    <subcellularLocation>
        <location evidence="1">Membrane</location>
        <topology evidence="1">Multi-pass membrane protein</topology>
    </subcellularLocation>
</comment>
<evidence type="ECO:0000313" key="14">
    <source>
        <dbReference type="Proteomes" id="UP000777438"/>
    </source>
</evidence>
<feature type="transmembrane region" description="Helical" evidence="10">
    <location>
        <begin position="415"/>
        <end position="438"/>
    </location>
</feature>
<keyword evidence="8 10" id="KW-1133">Transmembrane helix</keyword>
<evidence type="ECO:0000256" key="9">
    <source>
        <dbReference type="ARBA" id="ARBA00023136"/>
    </source>
</evidence>
<dbReference type="InterPro" id="IPR003593">
    <property type="entry name" value="AAA+_ATPase"/>
</dbReference>
<evidence type="ECO:0000256" key="2">
    <source>
        <dbReference type="ARBA" id="ARBA00009726"/>
    </source>
</evidence>
<dbReference type="InterPro" id="IPR003439">
    <property type="entry name" value="ABC_transporter-like_ATP-bd"/>
</dbReference>
<protein>
    <submittedName>
        <fullName evidence="13">P-loop containing nucleoside triphosphate hydrolase protein</fullName>
    </submittedName>
</protein>
<feature type="domain" description="ABC transporter" evidence="11">
    <location>
        <begin position="614"/>
        <end position="866"/>
    </location>
</feature>
<dbReference type="Gene3D" id="3.40.50.300">
    <property type="entry name" value="P-loop containing nucleotide triphosphate hydrolases"/>
    <property type="match status" value="2"/>
</dbReference>
<dbReference type="FunFam" id="1.20.1560.10:FF:000013">
    <property type="entry name" value="ABC transporter C family member 2"/>
    <property type="match status" value="1"/>
</dbReference>
<feature type="transmembrane region" description="Helical" evidence="10">
    <location>
        <begin position="17"/>
        <end position="35"/>
    </location>
</feature>
<dbReference type="EMBL" id="JAGPYM010000028">
    <property type="protein sequence ID" value="KAH6879873.1"/>
    <property type="molecule type" value="Genomic_DNA"/>
</dbReference>
<dbReference type="InterPro" id="IPR017871">
    <property type="entry name" value="ABC_transporter-like_CS"/>
</dbReference>
<dbReference type="Pfam" id="PF00664">
    <property type="entry name" value="ABC_membrane"/>
    <property type="match status" value="2"/>
</dbReference>
<keyword evidence="5" id="KW-0677">Repeat</keyword>
<dbReference type="InterPro" id="IPR027417">
    <property type="entry name" value="P-loop_NTPase"/>
</dbReference>
<feature type="transmembrane region" description="Helical" evidence="10">
    <location>
        <begin position="519"/>
        <end position="546"/>
    </location>
</feature>
<evidence type="ECO:0000256" key="10">
    <source>
        <dbReference type="SAM" id="Phobius"/>
    </source>
</evidence>
<keyword evidence="3" id="KW-0813">Transport</keyword>
<evidence type="ECO:0000256" key="5">
    <source>
        <dbReference type="ARBA" id="ARBA00022737"/>
    </source>
</evidence>
<dbReference type="InterPro" id="IPR036640">
    <property type="entry name" value="ABC1_TM_sf"/>
</dbReference>
<feature type="transmembrane region" description="Helical" evidence="10">
    <location>
        <begin position="552"/>
        <end position="572"/>
    </location>
</feature>
<dbReference type="PROSITE" id="PS00211">
    <property type="entry name" value="ABC_TRANSPORTER_1"/>
    <property type="match status" value="1"/>
</dbReference>
<evidence type="ECO:0000256" key="3">
    <source>
        <dbReference type="ARBA" id="ARBA00022448"/>
    </source>
</evidence>
<comment type="similarity">
    <text evidence="2">Belongs to the ABC transporter superfamily. ABCC family. Conjugate transporter (TC 3.A.1.208) subfamily.</text>
</comment>
<keyword evidence="13" id="KW-0378">Hydrolase</keyword>
<evidence type="ECO:0000256" key="4">
    <source>
        <dbReference type="ARBA" id="ARBA00022692"/>
    </source>
</evidence>
<feature type="domain" description="ABC transmembrane type-1" evidence="12">
    <location>
        <begin position="929"/>
        <end position="1234"/>
    </location>
</feature>
<dbReference type="PROSITE" id="PS51257">
    <property type="entry name" value="PROKAR_LIPOPROTEIN"/>
    <property type="match status" value="1"/>
</dbReference>
<evidence type="ECO:0000256" key="6">
    <source>
        <dbReference type="ARBA" id="ARBA00022741"/>
    </source>
</evidence>
<keyword evidence="14" id="KW-1185">Reference proteome</keyword>
<dbReference type="PANTHER" id="PTHR24223">
    <property type="entry name" value="ATP-BINDING CASSETTE SUB-FAMILY C"/>
    <property type="match status" value="1"/>
</dbReference>
<dbReference type="GO" id="GO:0016887">
    <property type="term" value="F:ATP hydrolysis activity"/>
    <property type="evidence" value="ECO:0007669"/>
    <property type="project" value="InterPro"/>
</dbReference>
<dbReference type="Proteomes" id="UP000777438">
    <property type="component" value="Unassembled WGS sequence"/>
</dbReference>
<dbReference type="SMART" id="SM00382">
    <property type="entry name" value="AAA"/>
    <property type="match status" value="2"/>
</dbReference>
<dbReference type="PANTHER" id="PTHR24223:SF456">
    <property type="entry name" value="MULTIDRUG RESISTANCE-ASSOCIATED PROTEIN LETHAL(2)03659"/>
    <property type="match status" value="1"/>
</dbReference>
<dbReference type="OrthoDB" id="6500128at2759"/>
<feature type="transmembrane region" description="Helical" evidence="10">
    <location>
        <begin position="74"/>
        <end position="96"/>
    </location>
</feature>
<dbReference type="GO" id="GO:0005524">
    <property type="term" value="F:ATP binding"/>
    <property type="evidence" value="ECO:0007669"/>
    <property type="project" value="UniProtKB-KW"/>
</dbReference>
<dbReference type="Pfam" id="PF00005">
    <property type="entry name" value="ABC_tran"/>
    <property type="match status" value="2"/>
</dbReference>
<keyword evidence="7" id="KW-0067">ATP-binding</keyword>
<dbReference type="InterPro" id="IPR011527">
    <property type="entry name" value="ABC1_TM_dom"/>
</dbReference>
<dbReference type="SUPFAM" id="SSF90123">
    <property type="entry name" value="ABC transporter transmembrane region"/>
    <property type="match status" value="2"/>
</dbReference>
<dbReference type="GO" id="GO:0005737">
    <property type="term" value="C:cytoplasm"/>
    <property type="evidence" value="ECO:0007669"/>
    <property type="project" value="UniProtKB-ARBA"/>
</dbReference>
<feature type="domain" description="ABC transporter" evidence="11">
    <location>
        <begin position="1268"/>
        <end position="1513"/>
    </location>
</feature>
<feature type="transmembrane region" description="Helical" evidence="10">
    <location>
        <begin position="1182"/>
        <end position="1201"/>
    </location>
</feature>
<sequence length="1529" mass="167912">MAKSELGLSASFGSSPAWLWLGVACLLAVLGWPVVCHLSRQTSQGQESDIYEDNNGRATVESLKRFSNAAISTIIIGTLVVDFVLSLLSLFLILVYSSRYSVFPHAIQTGLYTLALSHSISLRFVFAPGPRTCALLYGFYINVISMVVPYVVATENDWVTSDSHSADDMVPILAIGQLLGGFLCSLCHLFLARRPDVYVENDPVDRQDSVSIWNVLAFSWAADSMRTVAEKQSLGPNDLPRLPERARSSHLHGQLERALMHCGLLSAVLSIHWPALVVQQVLTLATVSLGFAPQFSLFHILKCLEKLEQNGSQTTSALVWVMALGGFMALSTVAESWLYWLVISRIAIPIRKQLSAAVYAKAMRSHVIIKTATKEEMRVSEDELEEPGITTSRVSGQNPSTLVAVDVKRVSNEAAYSYTTTAIFFKLVVACMFLVSLLGWRSTIAGLSVAMMIVPVGIRLSKQFAKSQTALMASRDERIATVSEALNGIREVKLGAHEGLWHTRISIMRRSELRAQWTCFLYDIGLLAICMLGPIILSIVSLGTYVKVNGPLTPSVAFTAIAAFGSLEISFANLPNMATSLMEAYVSLERIEEFLNADDFEPATIQSEEHADCIIFDNATIAYPHADDDARLEDRFVLSDLSFSFPPGGFSVISGKTGSGKSLVLSAILGECDIFSGAVRIPAQPLATDCPDNRAAQATWIVKSRIGFVPQTPWVENMTVRDNILFGLPYCESRYRQTLAACDLEVDVGKFPHGELTRIGPHGIRLSGGQKWRISLARALYSRAGILLLDDIFGAVDVHTARHLCERALAGPLAENRTRILVTHHTELCSQYANLAITLGVSGAWQTSVQDSMPPTPMSTPTLIDIYANGDLIDSETSEPEASRDHVTVNMTRPERHDLGNETSATGAVKTRVYMRYIKAGGNIWIWSFIIMAYISYMALNLARPWWVNLWTKSVLKGSEMANTYGLKFQPFSVSIGQNLDNYQLNATGNLGYYLSVYVLISFLSCLAGSTRYFLILSASIRASRALFDGLLFSVLHAPIQWFDSVPVGRVLNRFAADMSLVDSELSYDIGALSHRLFEVVGIAISGTVASPLTLVFSLIPVVGACYYAPRYLAAARQIKRLESAAISPVLEQFGSSLTGLTTIRAFSNVSLYVSRMYGLLDQHGQASWHLWLFNRWFNLRMNLTGTLYCVLTATLVVLLPGVEVSIVGFVLSFAIQYPSALLWTVRQYTNVELSMSSVERVIEYENMDLENQGGHDAPEAWPRRGEVEVRDLSVGFGQLPPVLKNIGFTIEAGQRVGVVGRTGAGKSSLTLALFRFLEAREGSIWIDGIDISTLKLEDLRSRLQIIPQDPIFFSGTIRSNLDPHGKHTDAELYQALERLQLLNVPTERTDAAAKDKNIFASLSSAISEKGSSLSAGQRQLLSLCRAFLTQPKFLVLDEATSGVDITTDALIQRAIREEASRSDTTMLVIAHRLSTVVDFDAILVLDSGRLVESGPAHHLMAIEDGVFRSMVHGAADRCSLEESIFKAL</sequence>
<dbReference type="PROSITE" id="PS50893">
    <property type="entry name" value="ABC_TRANSPORTER_2"/>
    <property type="match status" value="2"/>
</dbReference>
<feature type="transmembrane region" description="Helical" evidence="10">
    <location>
        <begin position="134"/>
        <end position="152"/>
    </location>
</feature>
<dbReference type="CDD" id="cd03250">
    <property type="entry name" value="ABCC_MRP_domain1"/>
    <property type="match status" value="1"/>
</dbReference>
<proteinExistence type="inferred from homology"/>
<dbReference type="PROSITE" id="PS50929">
    <property type="entry name" value="ABC_TM1F"/>
    <property type="match status" value="2"/>
</dbReference>
<evidence type="ECO:0000256" key="7">
    <source>
        <dbReference type="ARBA" id="ARBA00022840"/>
    </source>
</evidence>
<gene>
    <name evidence="13" type="ORF">B0T10DRAFT_582618</name>
</gene>
<feature type="transmembrane region" description="Helical" evidence="10">
    <location>
        <begin position="924"/>
        <end position="943"/>
    </location>
</feature>
<feature type="transmembrane region" description="Helical" evidence="10">
    <location>
        <begin position="317"/>
        <end position="342"/>
    </location>
</feature>
<feature type="transmembrane region" description="Helical" evidence="10">
    <location>
        <begin position="102"/>
        <end position="122"/>
    </location>
</feature>
<dbReference type="Gene3D" id="1.20.1560.10">
    <property type="entry name" value="ABC transporter type 1, transmembrane domain"/>
    <property type="match status" value="2"/>
</dbReference>
<dbReference type="FunFam" id="3.40.50.300:FF:000610">
    <property type="entry name" value="Multidrug resistance-associated ABC transporter"/>
    <property type="match status" value="1"/>
</dbReference>
<accession>A0A9P8VXG8</accession>
<dbReference type="InterPro" id="IPR050173">
    <property type="entry name" value="ABC_transporter_C-like"/>
</dbReference>
<dbReference type="CDD" id="cd03244">
    <property type="entry name" value="ABCC_MRP_domain2"/>
    <property type="match status" value="1"/>
</dbReference>
<feature type="domain" description="ABC transmembrane type-1" evidence="12">
    <location>
        <begin position="262"/>
        <end position="583"/>
    </location>
</feature>
<dbReference type="GO" id="GO:0140359">
    <property type="term" value="F:ABC-type transporter activity"/>
    <property type="evidence" value="ECO:0007669"/>
    <property type="project" value="InterPro"/>
</dbReference>